<evidence type="ECO:0000259" key="1">
    <source>
        <dbReference type="PROSITE" id="PS50994"/>
    </source>
</evidence>
<sequence>MRDEVDCQSSGLRLTRQQTKNALEMCPHHELFDVRQDWNAGADMLAGQALQRQAGLNVTDPEEVIKGSDNVSTCQTTCPLVRDLQSVQRNVGECTDCETGKVRRTIQGASSGNIVATYPFQVIAMDHIPSLLASYKGNTELLVWVDLLMEYVVTKANSSRSAQTVYEAYEEAVFRRFAASEAIRHDRGSGFMADFFKAFSKMMGQRQRATLAYHLQANGAAERMVQTVVRAVKTYIMDIDQRDWDEYAEHLTFALNTSYDRTRDETPFYLVNGWDARSTLEATLSVGNTSHREGKARRWRLRIQRNDKMVRAQAPELVPETVAERARRQNEGASQHSIETVSEVWLNLDRLKPGYARKLAHMWHGSFRFSKPVNACAARPETAGTTYRLLPTIQISKLKHVQECPSRLATELAVTANERFDFDDELLLKDSWDAQEQKDNVVEVAKICDMREDQATRYG</sequence>
<gene>
    <name evidence="2" type="ORF">Pfra01_002009000</name>
</gene>
<evidence type="ECO:0000313" key="3">
    <source>
        <dbReference type="Proteomes" id="UP001165121"/>
    </source>
</evidence>
<accession>A0A9W6Y1J9</accession>
<dbReference type="Proteomes" id="UP001165121">
    <property type="component" value="Unassembled WGS sequence"/>
</dbReference>
<reference evidence="2" key="1">
    <citation type="submission" date="2023-04" db="EMBL/GenBank/DDBJ databases">
        <title>Phytophthora fragariaefolia NBRC 109709.</title>
        <authorList>
            <person name="Ichikawa N."/>
            <person name="Sato H."/>
            <person name="Tonouchi N."/>
        </authorList>
    </citation>
    <scope>NUCLEOTIDE SEQUENCE</scope>
    <source>
        <strain evidence="2">NBRC 109709</strain>
    </source>
</reference>
<dbReference type="PANTHER" id="PTHR37984:SF5">
    <property type="entry name" value="PROTEIN NYNRIN-LIKE"/>
    <property type="match status" value="1"/>
</dbReference>
<dbReference type="PANTHER" id="PTHR37984">
    <property type="entry name" value="PROTEIN CBG26694"/>
    <property type="match status" value="1"/>
</dbReference>
<evidence type="ECO:0000313" key="2">
    <source>
        <dbReference type="EMBL" id="GMF50366.1"/>
    </source>
</evidence>
<dbReference type="EMBL" id="BSXT01002683">
    <property type="protein sequence ID" value="GMF50366.1"/>
    <property type="molecule type" value="Genomic_DNA"/>
</dbReference>
<dbReference type="AlphaFoldDB" id="A0A9W6Y1J9"/>
<protein>
    <submittedName>
        <fullName evidence="2">Unnamed protein product</fullName>
    </submittedName>
</protein>
<dbReference type="GO" id="GO:0015074">
    <property type="term" value="P:DNA integration"/>
    <property type="evidence" value="ECO:0007669"/>
    <property type="project" value="InterPro"/>
</dbReference>
<dbReference type="OrthoDB" id="121040at2759"/>
<comment type="caution">
    <text evidence="2">The sequence shown here is derived from an EMBL/GenBank/DDBJ whole genome shotgun (WGS) entry which is preliminary data.</text>
</comment>
<dbReference type="Gene3D" id="3.30.420.10">
    <property type="entry name" value="Ribonuclease H-like superfamily/Ribonuclease H"/>
    <property type="match status" value="1"/>
</dbReference>
<dbReference type="GO" id="GO:0003676">
    <property type="term" value="F:nucleic acid binding"/>
    <property type="evidence" value="ECO:0007669"/>
    <property type="project" value="InterPro"/>
</dbReference>
<dbReference type="InterPro" id="IPR050951">
    <property type="entry name" value="Retrovirus_Pol_polyprotein"/>
</dbReference>
<dbReference type="InterPro" id="IPR012337">
    <property type="entry name" value="RNaseH-like_sf"/>
</dbReference>
<feature type="domain" description="Integrase catalytic" evidence="1">
    <location>
        <begin position="115"/>
        <end position="275"/>
    </location>
</feature>
<organism evidence="2 3">
    <name type="scientific">Phytophthora fragariaefolia</name>
    <dbReference type="NCBI Taxonomy" id="1490495"/>
    <lineage>
        <taxon>Eukaryota</taxon>
        <taxon>Sar</taxon>
        <taxon>Stramenopiles</taxon>
        <taxon>Oomycota</taxon>
        <taxon>Peronosporomycetes</taxon>
        <taxon>Peronosporales</taxon>
        <taxon>Peronosporaceae</taxon>
        <taxon>Phytophthora</taxon>
    </lineage>
</organism>
<keyword evidence="3" id="KW-1185">Reference proteome</keyword>
<proteinExistence type="predicted"/>
<dbReference type="PROSITE" id="PS50994">
    <property type="entry name" value="INTEGRASE"/>
    <property type="match status" value="1"/>
</dbReference>
<name>A0A9W6Y1J9_9STRA</name>
<dbReference type="InterPro" id="IPR036397">
    <property type="entry name" value="RNaseH_sf"/>
</dbReference>
<dbReference type="SUPFAM" id="SSF53098">
    <property type="entry name" value="Ribonuclease H-like"/>
    <property type="match status" value="1"/>
</dbReference>
<dbReference type="InterPro" id="IPR001584">
    <property type="entry name" value="Integrase_cat-core"/>
</dbReference>